<dbReference type="EMBL" id="MCFG01000792">
    <property type="protein sequence ID" value="ORX44038.1"/>
    <property type="molecule type" value="Genomic_DNA"/>
</dbReference>
<dbReference type="Proteomes" id="UP000193944">
    <property type="component" value="Unassembled WGS sequence"/>
</dbReference>
<reference evidence="1 2" key="1">
    <citation type="submission" date="2016-08" db="EMBL/GenBank/DDBJ databases">
        <title>A Parts List for Fungal Cellulosomes Revealed by Comparative Genomics.</title>
        <authorList>
            <consortium name="DOE Joint Genome Institute"/>
            <person name="Haitjema C.H."/>
            <person name="Gilmore S.P."/>
            <person name="Henske J.K."/>
            <person name="Solomon K.V."/>
            <person name="De Groot R."/>
            <person name="Kuo A."/>
            <person name="Mondo S.J."/>
            <person name="Salamov A.A."/>
            <person name="Labutti K."/>
            <person name="Zhao Z."/>
            <person name="Chiniquy J."/>
            <person name="Barry K."/>
            <person name="Brewer H.M."/>
            <person name="Purvine S.O."/>
            <person name="Wright A.T."/>
            <person name="Boxma B."/>
            <person name="Van Alen T."/>
            <person name="Hackstein J.H."/>
            <person name="Baker S.E."/>
            <person name="Grigoriev I.V."/>
            <person name="O'Malley M.A."/>
        </authorList>
    </citation>
    <scope>NUCLEOTIDE SEQUENCE [LARGE SCALE GENOMIC DNA]</scope>
    <source>
        <strain evidence="1 2">S4</strain>
    </source>
</reference>
<organism evidence="1 2">
    <name type="scientific">Anaeromyces robustus</name>
    <dbReference type="NCBI Taxonomy" id="1754192"/>
    <lineage>
        <taxon>Eukaryota</taxon>
        <taxon>Fungi</taxon>
        <taxon>Fungi incertae sedis</taxon>
        <taxon>Chytridiomycota</taxon>
        <taxon>Chytridiomycota incertae sedis</taxon>
        <taxon>Neocallimastigomycetes</taxon>
        <taxon>Neocallimastigales</taxon>
        <taxon>Neocallimastigaceae</taxon>
        <taxon>Anaeromyces</taxon>
    </lineage>
</organism>
<name>A0A1Y1UZQ6_9FUNG</name>
<sequence length="132" mass="15163">MVTILLIEGFVTKFNNNNNKYKNKNNYNKNNHDNNNKIIKCKNCGKLGHTIYTCIFKNYKKNNKNFKQNNGRQENCNNVLLLAKYIERVFPTGGSPTDVVVRLLDSDLLVMSSTPGITLSYGSKYNYLLVIF</sequence>
<proteinExistence type="predicted"/>
<protein>
    <submittedName>
        <fullName evidence="1">Uncharacterized protein</fullName>
    </submittedName>
</protein>
<reference evidence="1 2" key="2">
    <citation type="submission" date="2016-08" db="EMBL/GenBank/DDBJ databases">
        <title>Pervasive Adenine N6-methylation of Active Genes in Fungi.</title>
        <authorList>
            <consortium name="DOE Joint Genome Institute"/>
            <person name="Mondo S.J."/>
            <person name="Dannebaum R.O."/>
            <person name="Kuo R.C."/>
            <person name="Labutti K."/>
            <person name="Haridas S."/>
            <person name="Kuo A."/>
            <person name="Salamov A."/>
            <person name="Ahrendt S.R."/>
            <person name="Lipzen A."/>
            <person name="Sullivan W."/>
            <person name="Andreopoulos W.B."/>
            <person name="Clum A."/>
            <person name="Lindquist E."/>
            <person name="Daum C."/>
            <person name="Ramamoorthy G.K."/>
            <person name="Gryganskyi A."/>
            <person name="Culley D."/>
            <person name="Magnuson J.K."/>
            <person name="James T.Y."/>
            <person name="O'Malley M.A."/>
            <person name="Stajich J.E."/>
            <person name="Spatafora J.W."/>
            <person name="Visel A."/>
            <person name="Grigoriev I.V."/>
        </authorList>
    </citation>
    <scope>NUCLEOTIDE SEQUENCE [LARGE SCALE GENOMIC DNA]</scope>
    <source>
        <strain evidence="1 2">S4</strain>
    </source>
</reference>
<dbReference type="AlphaFoldDB" id="A0A1Y1UZQ6"/>
<gene>
    <name evidence="1" type="ORF">BCR32DRAFT_288323</name>
</gene>
<accession>A0A1Y1UZQ6</accession>
<comment type="caution">
    <text evidence="1">The sequence shown here is derived from an EMBL/GenBank/DDBJ whole genome shotgun (WGS) entry which is preliminary data.</text>
</comment>
<evidence type="ECO:0000313" key="1">
    <source>
        <dbReference type="EMBL" id="ORX44038.1"/>
    </source>
</evidence>
<keyword evidence="2" id="KW-1185">Reference proteome</keyword>
<evidence type="ECO:0000313" key="2">
    <source>
        <dbReference type="Proteomes" id="UP000193944"/>
    </source>
</evidence>